<sequence length="36" mass="4266">MNFKDKDERISCLEAYVTFTSKSSRFTDGKSFHFNK</sequence>
<reference evidence="1 2" key="1">
    <citation type="submission" date="2017-12" db="EMBL/GenBank/DDBJ databases">
        <title>High-resolution comparative analysis of great ape genomes.</title>
        <authorList>
            <person name="Pollen A."/>
            <person name="Hastie A."/>
            <person name="Hormozdiari F."/>
            <person name="Dougherty M."/>
            <person name="Liu R."/>
            <person name="Chaisson M."/>
            <person name="Hoppe E."/>
            <person name="Hill C."/>
            <person name="Pang A."/>
            <person name="Hillier L."/>
            <person name="Baker C."/>
            <person name="Armstrong J."/>
            <person name="Shendure J."/>
            <person name="Paten B."/>
            <person name="Wilson R."/>
            <person name="Chao H."/>
            <person name="Schneider V."/>
            <person name="Ventura M."/>
            <person name="Kronenberg Z."/>
            <person name="Murali S."/>
            <person name="Gordon D."/>
            <person name="Cantsilieris S."/>
            <person name="Munson K."/>
            <person name="Nelson B."/>
            <person name="Raja A."/>
            <person name="Underwood J."/>
            <person name="Diekhans M."/>
            <person name="Fiddes I."/>
            <person name="Haussler D."/>
            <person name="Eichler E."/>
        </authorList>
    </citation>
    <scope>NUCLEOTIDE SEQUENCE [LARGE SCALE GENOMIC DNA]</scope>
    <source>
        <strain evidence="1">Yerkes chimp pedigree #C0471</strain>
    </source>
</reference>
<dbReference type="Proteomes" id="UP000236370">
    <property type="component" value="Unassembled WGS sequence"/>
</dbReference>
<comment type="caution">
    <text evidence="1">The sequence shown here is derived from an EMBL/GenBank/DDBJ whole genome shotgun (WGS) entry which is preliminary data.</text>
</comment>
<accession>A0A2J8PME3</accession>
<gene>
    <name evidence="1" type="ORF">CK820_G0001963</name>
</gene>
<proteinExistence type="predicted"/>
<dbReference type="AlphaFoldDB" id="A0A2J8PME3"/>
<protein>
    <submittedName>
        <fullName evidence="1">FBXO43 isoform 2</fullName>
    </submittedName>
</protein>
<evidence type="ECO:0000313" key="2">
    <source>
        <dbReference type="Proteomes" id="UP000236370"/>
    </source>
</evidence>
<organism evidence="1 2">
    <name type="scientific">Pan troglodytes</name>
    <name type="common">Chimpanzee</name>
    <dbReference type="NCBI Taxonomy" id="9598"/>
    <lineage>
        <taxon>Eukaryota</taxon>
        <taxon>Metazoa</taxon>
        <taxon>Chordata</taxon>
        <taxon>Craniata</taxon>
        <taxon>Vertebrata</taxon>
        <taxon>Euteleostomi</taxon>
        <taxon>Mammalia</taxon>
        <taxon>Eutheria</taxon>
        <taxon>Euarchontoglires</taxon>
        <taxon>Primates</taxon>
        <taxon>Haplorrhini</taxon>
        <taxon>Catarrhini</taxon>
        <taxon>Hominidae</taxon>
        <taxon>Pan</taxon>
    </lineage>
</organism>
<name>A0A2J8PME3_PANTR</name>
<dbReference type="EMBL" id="NBAG03000213">
    <property type="protein sequence ID" value="PNI85186.1"/>
    <property type="molecule type" value="Genomic_DNA"/>
</dbReference>
<evidence type="ECO:0000313" key="1">
    <source>
        <dbReference type="EMBL" id="PNI85186.1"/>
    </source>
</evidence>